<dbReference type="CDD" id="cd00190">
    <property type="entry name" value="Tryp_SPc"/>
    <property type="match status" value="1"/>
</dbReference>
<dbReference type="AlphaFoldDB" id="H3BBS8"/>
<proteinExistence type="predicted"/>
<evidence type="ECO:0000256" key="15">
    <source>
        <dbReference type="ARBA" id="ARBA00057864"/>
    </source>
</evidence>
<feature type="active site" description="Charge relay system" evidence="20">
    <location>
        <position position="504"/>
    </location>
</feature>
<dbReference type="CDD" id="cd00041">
    <property type="entry name" value="CUB"/>
    <property type="match status" value="1"/>
</dbReference>
<evidence type="ECO:0000256" key="22">
    <source>
        <dbReference type="PIRSR" id="PIRSR001155-3"/>
    </source>
</evidence>
<evidence type="ECO:0000256" key="20">
    <source>
        <dbReference type="PIRSR" id="PIRSR001155-1"/>
    </source>
</evidence>
<evidence type="ECO:0000259" key="28">
    <source>
        <dbReference type="PROSITE" id="PS50923"/>
    </source>
</evidence>
<dbReference type="Pfam" id="PF07645">
    <property type="entry name" value="EGF_CA"/>
    <property type="match status" value="1"/>
</dbReference>
<evidence type="ECO:0000259" key="26">
    <source>
        <dbReference type="PROSITE" id="PS01180"/>
    </source>
</evidence>
<dbReference type="InterPro" id="IPR000859">
    <property type="entry name" value="CUB_dom"/>
</dbReference>
<keyword evidence="9" id="KW-0720">Serine protease</keyword>
<dbReference type="InterPro" id="IPR001254">
    <property type="entry name" value="Trypsin_dom"/>
</dbReference>
<keyword evidence="7" id="KW-0677">Repeat</keyword>
<dbReference type="eggNOG" id="KOG3627">
    <property type="taxonomic scope" value="Eukaryota"/>
</dbReference>
<dbReference type="SMART" id="SM00032">
    <property type="entry name" value="CCP"/>
    <property type="match status" value="2"/>
</dbReference>
<evidence type="ECO:0000259" key="27">
    <source>
        <dbReference type="PROSITE" id="PS50240"/>
    </source>
</evidence>
<dbReference type="OMA" id="YTCAHDG"/>
<dbReference type="PRINTS" id="PR00722">
    <property type="entry name" value="CHYMOTRYPSIN"/>
</dbReference>
<dbReference type="EMBL" id="AFYH01053572">
    <property type="status" value="NOT_ANNOTATED_CDS"/>
    <property type="molecule type" value="Genomic_DNA"/>
</dbReference>
<dbReference type="InterPro" id="IPR035976">
    <property type="entry name" value="Sushi/SCR/CCP_sf"/>
</dbReference>
<feature type="domain" description="Peptidase S1" evidence="27">
    <location>
        <begin position="314"/>
        <end position="554"/>
    </location>
</feature>
<keyword evidence="6" id="KW-0732">Signal</keyword>
<dbReference type="PANTHER" id="PTHR24255:SF10">
    <property type="entry name" value="MANNAN-BINDING LECTIN SERINE PROTEASE 2"/>
    <property type="match status" value="1"/>
</dbReference>
<dbReference type="FunFam" id="2.60.120.290:FF:000006">
    <property type="entry name" value="Mannan-binding lectin serine protease 1"/>
    <property type="match status" value="1"/>
</dbReference>
<dbReference type="FunFam" id="2.10.70.10:FF:000016">
    <property type="entry name" value="Mannan-binding lectin serine protease 1"/>
    <property type="match status" value="1"/>
</dbReference>
<feature type="binding site" evidence="23">
    <location>
        <position position="102"/>
    </location>
    <ligand>
        <name>Ca(2+)</name>
        <dbReference type="ChEBI" id="CHEBI:29108"/>
        <label>3</label>
    </ligand>
</feature>
<dbReference type="InterPro" id="IPR033116">
    <property type="entry name" value="TRYPSIN_SER"/>
</dbReference>
<feature type="disulfide bond" evidence="21">
    <location>
        <begin position="35"/>
        <end position="48"/>
    </location>
</feature>
<dbReference type="EMBL" id="AFYH01053574">
    <property type="status" value="NOT_ANNOTATED_CDS"/>
    <property type="molecule type" value="Genomic_DNA"/>
</dbReference>
<dbReference type="InterPro" id="IPR024175">
    <property type="entry name" value="Pept_S1A_C1r/C1S/mannan-bd"/>
</dbReference>
<dbReference type="SMART" id="SM00179">
    <property type="entry name" value="EGF_CA"/>
    <property type="match status" value="1"/>
</dbReference>
<dbReference type="SUPFAM" id="SSF57535">
    <property type="entry name" value="Complement control module/SCR domain"/>
    <property type="match status" value="2"/>
</dbReference>
<feature type="active site" description="Charge relay system" evidence="20">
    <location>
        <position position="353"/>
    </location>
</feature>
<keyword evidence="1" id="KW-0245">EGF-like domain</keyword>
<feature type="disulfide bond" evidence="21">
    <location>
        <begin position="466"/>
        <end position="489"/>
    </location>
</feature>
<dbReference type="PROSITE" id="PS50923">
    <property type="entry name" value="SUSHI"/>
    <property type="match status" value="2"/>
</dbReference>
<dbReference type="GO" id="GO:0045087">
    <property type="term" value="P:innate immune response"/>
    <property type="evidence" value="ECO:0007669"/>
    <property type="project" value="UniProtKB-KW"/>
</dbReference>
<keyword evidence="4" id="KW-0645">Protease</keyword>
<evidence type="ECO:0000256" key="16">
    <source>
        <dbReference type="ARBA" id="ARBA00066636"/>
    </source>
</evidence>
<name>H3BBS8_LATCH</name>
<dbReference type="FunFam" id="2.10.25.10:FF:000059">
    <property type="entry name" value="Mannan-binding lectin serine protease 1"/>
    <property type="match status" value="1"/>
</dbReference>
<evidence type="ECO:0000256" key="3">
    <source>
        <dbReference type="ARBA" id="ARBA00022659"/>
    </source>
</evidence>
<keyword evidence="2" id="KW-0399">Innate immunity</keyword>
<feature type="modified residue" description="(3R)-3-hydroxyasparagine" evidence="22">
    <location>
        <position position="26"/>
    </location>
</feature>
<dbReference type="PROSITE" id="PS01187">
    <property type="entry name" value="EGF_CA"/>
    <property type="match status" value="1"/>
</dbReference>
<keyword evidence="13 22" id="KW-0379">Hydroxylation</keyword>
<feature type="domain" description="Sushi" evidence="28">
    <location>
        <begin position="232"/>
        <end position="301"/>
    </location>
</feature>
<feature type="binding site" evidence="23">
    <location>
        <position position="9"/>
    </location>
    <ligand>
        <name>Ca(2+)</name>
        <dbReference type="ChEBI" id="CHEBI:29108"/>
        <label>2</label>
    </ligand>
</feature>
<comment type="function">
    <text evidence="15">Serum protease that plays an important role in the activation of the complement system via mannose-binding lectin. After activation by auto-catalytic cleavage it cleaves C2 and C4, leading to their activation and to the formation of C3 convertase.</text>
</comment>
<keyword evidence="8" id="KW-0378">Hydrolase</keyword>
<dbReference type="FunFam" id="2.40.10.10:FF:000120">
    <property type="entry name" value="Putative serine protease"/>
    <property type="match status" value="1"/>
</dbReference>
<feature type="active site" description="Charge relay system" evidence="20">
    <location>
        <position position="400"/>
    </location>
</feature>
<keyword evidence="5 23" id="KW-0479">Metal-binding</keyword>
<evidence type="ECO:0000256" key="19">
    <source>
        <dbReference type="ARBA" id="ARBA00083740"/>
    </source>
</evidence>
<dbReference type="SUPFAM" id="SSF57196">
    <property type="entry name" value="EGF/Laminin"/>
    <property type="match status" value="1"/>
</dbReference>
<evidence type="ECO:0000256" key="24">
    <source>
        <dbReference type="PROSITE-ProRule" id="PRU00059"/>
    </source>
</evidence>
<protein>
    <recommendedName>
        <fullName evidence="17">Mannan-binding lectin serine protease 2</fullName>
        <ecNumber evidence="16">3.4.21.104</ecNumber>
    </recommendedName>
    <alternativeName>
        <fullName evidence="19">MBL-associated serine protease 2</fullName>
    </alternativeName>
    <alternativeName>
        <fullName evidence="18">Mannose-binding protein-associated serine protease 2</fullName>
    </alternativeName>
</protein>
<dbReference type="CDD" id="cd00054">
    <property type="entry name" value="EGF_CA"/>
    <property type="match status" value="1"/>
</dbReference>
<feature type="disulfide bond" evidence="21 24">
    <location>
        <begin position="52"/>
        <end position="79"/>
    </location>
</feature>
<evidence type="ECO:0000256" key="25">
    <source>
        <dbReference type="PROSITE-ProRule" id="PRU00302"/>
    </source>
</evidence>
<feature type="disulfide bond" evidence="21">
    <location>
        <begin position="196"/>
        <end position="229"/>
    </location>
</feature>
<dbReference type="SUPFAM" id="SSF49854">
    <property type="entry name" value="Spermadhesin, CUB domain"/>
    <property type="match status" value="1"/>
</dbReference>
<dbReference type="InterPro" id="IPR001314">
    <property type="entry name" value="Peptidase_S1A"/>
</dbReference>
<evidence type="ECO:0000256" key="12">
    <source>
        <dbReference type="ARBA" id="ARBA00023157"/>
    </source>
</evidence>
<feature type="binding site" evidence="23">
    <location>
        <position position="112"/>
    </location>
    <ligand>
        <name>Ca(2+)</name>
        <dbReference type="ChEBI" id="CHEBI:29108"/>
        <label>3</label>
    </ligand>
</feature>
<dbReference type="EMBL" id="AFYH01053573">
    <property type="status" value="NOT_ANNOTATED_CDS"/>
    <property type="molecule type" value="Genomic_DNA"/>
</dbReference>
<dbReference type="InterPro" id="IPR018097">
    <property type="entry name" value="EGF_Ca-bd_CS"/>
</dbReference>
<accession>H3BBS8</accession>
<dbReference type="Gene3D" id="2.10.25.10">
    <property type="entry name" value="Laminin"/>
    <property type="match status" value="1"/>
</dbReference>
<dbReference type="SMART" id="SM00020">
    <property type="entry name" value="Tryp_SPc"/>
    <property type="match status" value="1"/>
</dbReference>
<dbReference type="Gene3D" id="2.40.10.10">
    <property type="entry name" value="Trypsin-like serine proteases"/>
    <property type="match status" value="2"/>
</dbReference>
<dbReference type="FunFam" id="2.10.70.10:FF:000084">
    <property type="entry name" value="Mannan-binding lectin serine protease 2"/>
    <property type="match status" value="1"/>
</dbReference>
<dbReference type="Pfam" id="PF00089">
    <property type="entry name" value="Trypsin"/>
    <property type="match status" value="1"/>
</dbReference>
<dbReference type="PROSITE" id="PS01180">
    <property type="entry name" value="CUB"/>
    <property type="match status" value="1"/>
</dbReference>
<dbReference type="InParanoid" id="H3BBS8"/>
<reference evidence="29" key="2">
    <citation type="submission" date="2025-08" db="UniProtKB">
        <authorList>
            <consortium name="Ensembl"/>
        </authorList>
    </citation>
    <scope>IDENTIFICATION</scope>
</reference>
<dbReference type="EMBL" id="AFYH01053571">
    <property type="status" value="NOT_ANNOTATED_CDS"/>
    <property type="molecule type" value="Genomic_DNA"/>
</dbReference>
<feature type="binding site" evidence="23">
    <location>
        <position position="30"/>
    </location>
    <ligand>
        <name>Ca(2+)</name>
        <dbReference type="ChEBI" id="CHEBI:29108"/>
        <label>2</label>
    </ligand>
</feature>
<reference evidence="29" key="3">
    <citation type="submission" date="2025-09" db="UniProtKB">
        <authorList>
            <consortium name="Ensembl"/>
        </authorList>
    </citation>
    <scope>IDENTIFICATION</scope>
</reference>
<keyword evidence="12 21" id="KW-1015">Disulfide bond</keyword>
<feature type="disulfide bond" evidence="21">
    <location>
        <begin position="264"/>
        <end position="299"/>
    </location>
</feature>
<comment type="PTM">
    <text evidence="22">The iron and 2-oxoglutarate dependent 3-hydroxylation of aspartate and asparagine is (R) stereospecific within EGF domains.</text>
</comment>
<dbReference type="EC" id="3.4.21.104" evidence="16"/>
<sequence length="557" mass="62253">FLHNLDINECERLIDGEPTCDQHCHNYLGGYYCSCKTGYHLHEDKRSCIVKCSGRVLTAKSGEITSPDYPMPYPKHSNCNYHIKMEEGFSIILEFLEPFDVETHPDALCPYDVLKIKAGKKSYGPFCGNSLPQKMETGSHIVDITFITDTSGTNSGWKIKYTTTAMPCPNPVAPSHGHISPLQPRYILKDQFVVTCDTGYELLEGKREIKSFKAVCQKDGTWDKTLPQCHIVDCTVPDPISNGKILYITGPDETTYQSVIQYKCNEPFYVMQGNITGVYKCAANGYWEDSKGSKTLPACEPVCGKPIRGTLLRIFGGKKASSGEFPWQVLIILKQGFGGGVLLQDNWVLTAAHVIHDYKDISLIKMGVIKRSSTRYIEAFPEKVFIHEDYMHDNVNYNNDIALIKLNQKVPVNKVLMPICLPGKDDRFNIKNHELGHVSGWGTTERRFSSNDLLYTEIPVINLDKCKETYRSKKAPSGEPLVITENMLCAGMDEGGKDSCSGDSGGPLVFYDDVTKAWFVGGIVSWGLECGVAGQYGVYTKVFNFISWIEHTILQNS</sequence>
<dbReference type="SMART" id="SM00042">
    <property type="entry name" value="CUB"/>
    <property type="match status" value="1"/>
</dbReference>
<feature type="binding site" evidence="23">
    <location>
        <position position="149"/>
    </location>
    <ligand>
        <name>Ca(2+)</name>
        <dbReference type="ChEBI" id="CHEBI:29108"/>
        <label>3</label>
    </ligand>
</feature>
<dbReference type="Pfam" id="PF00084">
    <property type="entry name" value="Sushi"/>
    <property type="match status" value="2"/>
</dbReference>
<evidence type="ECO:0000256" key="13">
    <source>
        <dbReference type="ARBA" id="ARBA00023278"/>
    </source>
</evidence>
<evidence type="ECO:0000256" key="2">
    <source>
        <dbReference type="ARBA" id="ARBA00022588"/>
    </source>
</evidence>
<feature type="binding site" evidence="23">
    <location>
        <position position="26"/>
    </location>
    <ligand>
        <name>Ca(2+)</name>
        <dbReference type="ChEBI" id="CHEBI:29108"/>
        <label>2</label>
    </ligand>
</feature>
<feature type="binding site" evidence="23">
    <location>
        <position position="6"/>
    </location>
    <ligand>
        <name>Ca(2+)</name>
        <dbReference type="ChEBI" id="CHEBI:29108"/>
        <label>2</label>
    </ligand>
</feature>
<comment type="caution">
    <text evidence="25">Lacks conserved residue(s) required for the propagation of feature annotation.</text>
</comment>
<evidence type="ECO:0000256" key="4">
    <source>
        <dbReference type="ARBA" id="ARBA00022670"/>
    </source>
</evidence>
<feature type="disulfide bond" evidence="21">
    <location>
        <begin position="500"/>
        <end position="530"/>
    </location>
</feature>
<feature type="disulfide bond" evidence="21">
    <location>
        <begin position="234"/>
        <end position="281"/>
    </location>
</feature>
<dbReference type="GO" id="GO:0006508">
    <property type="term" value="P:proteolysis"/>
    <property type="evidence" value="ECO:0007669"/>
    <property type="project" value="UniProtKB-KW"/>
</dbReference>
<dbReference type="GO" id="GO:0005615">
    <property type="term" value="C:extracellular space"/>
    <property type="evidence" value="ECO:0007669"/>
    <property type="project" value="TreeGrafter"/>
</dbReference>
<organism evidence="29 30">
    <name type="scientific">Latimeria chalumnae</name>
    <name type="common">Coelacanth</name>
    <dbReference type="NCBI Taxonomy" id="7897"/>
    <lineage>
        <taxon>Eukaryota</taxon>
        <taxon>Metazoa</taxon>
        <taxon>Chordata</taxon>
        <taxon>Craniata</taxon>
        <taxon>Vertebrata</taxon>
        <taxon>Euteleostomi</taxon>
        <taxon>Coelacanthiformes</taxon>
        <taxon>Coelacanthidae</taxon>
        <taxon>Latimeria</taxon>
    </lineage>
</organism>
<keyword evidence="10 23" id="KW-0106">Calcium</keyword>
<gene>
    <name evidence="29" type="primary">MASP2</name>
</gene>
<dbReference type="InterPro" id="IPR049883">
    <property type="entry name" value="NOTCH1_EGF-like"/>
</dbReference>
<dbReference type="HOGENOM" id="CLU_006842_14_1_1"/>
<dbReference type="GO" id="GO:0006956">
    <property type="term" value="P:complement activation"/>
    <property type="evidence" value="ECO:0007669"/>
    <property type="project" value="InterPro"/>
</dbReference>
<dbReference type="SUPFAM" id="SSF50494">
    <property type="entry name" value="Trypsin-like serine proteases"/>
    <property type="match status" value="1"/>
</dbReference>
<evidence type="ECO:0000256" key="5">
    <source>
        <dbReference type="ARBA" id="ARBA00022723"/>
    </source>
</evidence>
<dbReference type="GeneTree" id="ENSGT00950000183084"/>
<dbReference type="Bgee" id="ENSLACG00000017019">
    <property type="expression patterns" value="Expressed in post-anal tail muscle and 4 other cell types or tissues"/>
</dbReference>
<keyword evidence="30" id="KW-1185">Reference proteome</keyword>
<comment type="catalytic activity">
    <reaction evidence="14">
        <text>Selective cleavage after Arg-223 in complement component C2 (-Ser-Leu-Gly-Arg-|-Lys-Ile-Gln-Ile) and after Arg-76 in complement component C4 (-Gly-Leu-Gln-Arg-|-Ala-Leu-Glu-Ile).</text>
        <dbReference type="EC" id="3.4.21.104"/>
    </reaction>
</comment>
<dbReference type="Proteomes" id="UP000008672">
    <property type="component" value="Unassembled WGS sequence"/>
</dbReference>
<dbReference type="GO" id="GO:0005509">
    <property type="term" value="F:calcium ion binding"/>
    <property type="evidence" value="ECO:0007669"/>
    <property type="project" value="InterPro"/>
</dbReference>
<evidence type="ECO:0000313" key="29">
    <source>
        <dbReference type="Ensembl" id="ENSLACP00000019349.1"/>
    </source>
</evidence>
<evidence type="ECO:0000256" key="8">
    <source>
        <dbReference type="ARBA" id="ARBA00022801"/>
    </source>
</evidence>
<dbReference type="Ensembl" id="ENSLACT00000019484.1">
    <property type="protein sequence ID" value="ENSLACP00000019349.1"/>
    <property type="gene ID" value="ENSLACG00000017019.1"/>
</dbReference>
<dbReference type="Gene3D" id="2.60.120.290">
    <property type="entry name" value="Spermadhesin, CUB domain"/>
    <property type="match status" value="1"/>
</dbReference>
<evidence type="ECO:0000256" key="21">
    <source>
        <dbReference type="PIRSR" id="PIRSR001155-2"/>
    </source>
</evidence>
<feature type="domain" description="Sushi" evidence="28">
    <location>
        <begin position="166"/>
        <end position="231"/>
    </location>
</feature>
<evidence type="ECO:0000256" key="9">
    <source>
        <dbReference type="ARBA" id="ARBA00022825"/>
    </source>
</evidence>
<dbReference type="InterPro" id="IPR000742">
    <property type="entry name" value="EGF"/>
</dbReference>
<feature type="domain" description="CUB" evidence="26">
    <location>
        <begin position="52"/>
        <end position="164"/>
    </location>
</feature>
<dbReference type="FunCoup" id="H3BBS8">
    <property type="interactions" value="160"/>
</dbReference>
<dbReference type="PROSITE" id="PS50240">
    <property type="entry name" value="TRYPSIN_DOM"/>
    <property type="match status" value="1"/>
</dbReference>
<feature type="disulfide bond" evidence="21">
    <location>
        <begin position="20"/>
        <end position="33"/>
    </location>
</feature>
<dbReference type="Gene3D" id="2.10.70.10">
    <property type="entry name" value="Complement Module, domain 1"/>
    <property type="match status" value="2"/>
</dbReference>
<dbReference type="Pfam" id="PF00431">
    <property type="entry name" value="CUB"/>
    <property type="match status" value="1"/>
</dbReference>
<dbReference type="InterPro" id="IPR035914">
    <property type="entry name" value="Sperma_CUB_dom_sf"/>
</dbReference>
<keyword evidence="3 25" id="KW-0768">Sushi</keyword>
<dbReference type="InterPro" id="IPR000436">
    <property type="entry name" value="Sushi_SCR_CCP_dom"/>
</dbReference>
<dbReference type="STRING" id="7897.ENSLACP00000019349"/>
<evidence type="ECO:0000256" key="6">
    <source>
        <dbReference type="ARBA" id="ARBA00022729"/>
    </source>
</evidence>
<feature type="disulfide bond" evidence="21">
    <location>
        <begin position="10"/>
        <end position="24"/>
    </location>
</feature>
<keyword evidence="11" id="KW-0391">Immunity</keyword>
<evidence type="ECO:0000256" key="23">
    <source>
        <dbReference type="PIRSR" id="PIRSR001155-4"/>
    </source>
</evidence>
<dbReference type="InterPro" id="IPR001881">
    <property type="entry name" value="EGF-like_Ca-bd_dom"/>
</dbReference>
<feature type="binding site" evidence="23">
    <location>
        <position position="151"/>
    </location>
    <ligand>
        <name>Ca(2+)</name>
        <dbReference type="ChEBI" id="CHEBI:29108"/>
        <label>3</label>
    </ligand>
</feature>
<dbReference type="PROSITE" id="PS00135">
    <property type="entry name" value="TRYPSIN_SER"/>
    <property type="match status" value="1"/>
</dbReference>
<evidence type="ECO:0000256" key="7">
    <source>
        <dbReference type="ARBA" id="ARBA00022737"/>
    </source>
</evidence>
<evidence type="ECO:0000256" key="18">
    <source>
        <dbReference type="ARBA" id="ARBA00081005"/>
    </source>
</evidence>
<dbReference type="SMART" id="SM00181">
    <property type="entry name" value="EGF"/>
    <property type="match status" value="1"/>
</dbReference>
<evidence type="ECO:0000256" key="1">
    <source>
        <dbReference type="ARBA" id="ARBA00022536"/>
    </source>
</evidence>
<dbReference type="InterPro" id="IPR043504">
    <property type="entry name" value="Peptidase_S1_PA_chymotrypsin"/>
</dbReference>
<evidence type="ECO:0000313" key="30">
    <source>
        <dbReference type="Proteomes" id="UP000008672"/>
    </source>
</evidence>
<evidence type="ECO:0000256" key="10">
    <source>
        <dbReference type="ARBA" id="ARBA00022837"/>
    </source>
</evidence>
<dbReference type="PANTHER" id="PTHR24255">
    <property type="entry name" value="COMPLEMENT COMPONENT 1, S SUBCOMPONENT-RELATED"/>
    <property type="match status" value="1"/>
</dbReference>
<evidence type="ECO:0000256" key="11">
    <source>
        <dbReference type="ARBA" id="ARBA00022859"/>
    </source>
</evidence>
<dbReference type="CDD" id="cd00033">
    <property type="entry name" value="CCP"/>
    <property type="match status" value="1"/>
</dbReference>
<evidence type="ECO:0000256" key="17">
    <source>
        <dbReference type="ARBA" id="ARBA00069913"/>
    </source>
</evidence>
<dbReference type="InterPro" id="IPR009003">
    <property type="entry name" value="Peptidase_S1_PA"/>
</dbReference>
<dbReference type="GO" id="GO:0004252">
    <property type="term" value="F:serine-type endopeptidase activity"/>
    <property type="evidence" value="ECO:0007669"/>
    <property type="project" value="InterPro"/>
</dbReference>
<feature type="disulfide bond" evidence="21">
    <location>
        <begin position="168"/>
        <end position="216"/>
    </location>
</feature>
<feature type="binding site" evidence="23">
    <location>
        <position position="27"/>
    </location>
    <ligand>
        <name>Ca(2+)</name>
        <dbReference type="ChEBI" id="CHEBI:29108"/>
        <label>2</label>
    </ligand>
</feature>
<evidence type="ECO:0000256" key="14">
    <source>
        <dbReference type="ARBA" id="ARBA00052771"/>
    </source>
</evidence>
<feature type="disulfide bond" evidence="21">
    <location>
        <begin position="109"/>
        <end position="127"/>
    </location>
</feature>
<reference evidence="30" key="1">
    <citation type="submission" date="2011-08" db="EMBL/GenBank/DDBJ databases">
        <title>The draft genome of Latimeria chalumnae.</title>
        <authorList>
            <person name="Di Palma F."/>
            <person name="Alfoldi J."/>
            <person name="Johnson J."/>
            <person name="Berlin A."/>
            <person name="Gnerre S."/>
            <person name="Jaffe D."/>
            <person name="MacCallum I."/>
            <person name="Young S."/>
            <person name="Walker B.J."/>
            <person name="Lander E."/>
            <person name="Lindblad-Toh K."/>
        </authorList>
    </citation>
    <scope>NUCLEOTIDE SEQUENCE [LARGE SCALE GENOMIC DNA]</scope>
    <source>
        <strain evidence="30">Wild caught</strain>
    </source>
</reference>
<dbReference type="PIRSF" id="PIRSF001155">
    <property type="entry name" value="C1r_C1s_MASP"/>
    <property type="match status" value="1"/>
</dbReference>
<feature type="disulfide bond" description="Interchain (between heavy and light chains)" evidence="21">
    <location>
        <begin position="303"/>
        <end position="420"/>
    </location>
</feature>